<dbReference type="CDD" id="cd04647">
    <property type="entry name" value="LbH_MAT_like"/>
    <property type="match status" value="1"/>
</dbReference>
<sequence length="222" mass="24578">MNLDKTVKLIRYIGGIPKSIYVNFRLLPFKQAVFLPIIVSRKTKLRSLSGKAHLTKVKTGIVRIGFGGTDMMDYRYERSILKITGDIYFQGKTKIGVGAKIMVSGKLTLGNSFDITGDAMIICAKEIQIGDNCMIAWQSILMDTDQHAIYDEKKSVINQDKPIIIGNNVWIGAKSFILKGSILPDGCIIGANTTITKEFTQQKAVIAGNPAKIIKENISWNH</sequence>
<dbReference type="InterPro" id="IPR001451">
    <property type="entry name" value="Hexapep"/>
</dbReference>
<dbReference type="EMBL" id="FPHK01000090">
    <property type="protein sequence ID" value="SFV65472.1"/>
    <property type="molecule type" value="Genomic_DNA"/>
</dbReference>
<dbReference type="GO" id="GO:0008925">
    <property type="term" value="F:maltose O-acetyltransferase activity"/>
    <property type="evidence" value="ECO:0007669"/>
    <property type="project" value="UniProtKB-EC"/>
</dbReference>
<dbReference type="InterPro" id="IPR011004">
    <property type="entry name" value="Trimer_LpxA-like_sf"/>
</dbReference>
<dbReference type="Gene3D" id="2.160.10.10">
    <property type="entry name" value="Hexapeptide repeat proteins"/>
    <property type="match status" value="1"/>
</dbReference>
<organism evidence="1">
    <name type="scientific">hydrothermal vent metagenome</name>
    <dbReference type="NCBI Taxonomy" id="652676"/>
    <lineage>
        <taxon>unclassified sequences</taxon>
        <taxon>metagenomes</taxon>
        <taxon>ecological metagenomes</taxon>
    </lineage>
</organism>
<dbReference type="SUPFAM" id="SSF51161">
    <property type="entry name" value="Trimeric LpxA-like enzymes"/>
    <property type="match status" value="1"/>
</dbReference>
<keyword evidence="1" id="KW-0413">Isomerase</keyword>
<dbReference type="PANTHER" id="PTHR23416">
    <property type="entry name" value="SIALIC ACID SYNTHASE-RELATED"/>
    <property type="match status" value="1"/>
</dbReference>
<gene>
    <name evidence="1" type="ORF">MNB_SM-6-1420</name>
</gene>
<dbReference type="AlphaFoldDB" id="A0A1W1CIF0"/>
<proteinExistence type="predicted"/>
<dbReference type="GO" id="GO:0004106">
    <property type="term" value="F:chorismate mutase activity"/>
    <property type="evidence" value="ECO:0007669"/>
    <property type="project" value="UniProtKB-EC"/>
</dbReference>
<evidence type="ECO:0000313" key="1">
    <source>
        <dbReference type="EMBL" id="SFV65472.1"/>
    </source>
</evidence>
<keyword evidence="1" id="KW-0012">Acyltransferase</keyword>
<dbReference type="EC" id="2.3.1.79" evidence="1"/>
<dbReference type="Pfam" id="PF00132">
    <property type="entry name" value="Hexapep"/>
    <property type="match status" value="1"/>
</dbReference>
<protein>
    <submittedName>
        <fullName evidence="1">Maltose O-acetyltransferase / Chorismate mutase I # MOAT/AroHI</fullName>
        <ecNumber evidence="1">2.3.1.79</ecNumber>
        <ecNumber evidence="1">5.4.99.5</ecNumber>
    </submittedName>
</protein>
<name>A0A1W1CIF0_9ZZZZ</name>
<dbReference type="EC" id="5.4.99.5" evidence="1"/>
<dbReference type="InterPro" id="IPR051159">
    <property type="entry name" value="Hexapeptide_acetyltransf"/>
</dbReference>
<keyword evidence="1" id="KW-0808">Transferase</keyword>
<reference evidence="1" key="1">
    <citation type="submission" date="2016-10" db="EMBL/GenBank/DDBJ databases">
        <authorList>
            <person name="de Groot N.N."/>
        </authorList>
    </citation>
    <scope>NUCLEOTIDE SEQUENCE</scope>
</reference>
<accession>A0A1W1CIF0</accession>